<comment type="subcellular location">
    <subcellularLocation>
        <location evidence="1">Membrane</location>
        <topology evidence="1">Multi-pass membrane protein</topology>
    </subcellularLocation>
</comment>
<evidence type="ECO:0000313" key="10">
    <source>
        <dbReference type="Proteomes" id="UP000192578"/>
    </source>
</evidence>
<evidence type="ECO:0000259" key="8">
    <source>
        <dbReference type="PROSITE" id="PS50850"/>
    </source>
</evidence>
<feature type="transmembrane region" description="Helical" evidence="7">
    <location>
        <begin position="420"/>
        <end position="438"/>
    </location>
</feature>
<dbReference type="Gene3D" id="1.20.1250.20">
    <property type="entry name" value="MFS general substrate transporter like domains"/>
    <property type="match status" value="1"/>
</dbReference>
<comment type="similarity">
    <text evidence="6">Belongs to the major facilitator superfamily. Spinster (TC 2.A.1.49) family.</text>
</comment>
<feature type="transmembrane region" description="Helical" evidence="7">
    <location>
        <begin position="327"/>
        <end position="346"/>
    </location>
</feature>
<organism evidence="9 10">
    <name type="scientific">Hypsibius exemplaris</name>
    <name type="common">Freshwater tardigrade</name>
    <dbReference type="NCBI Taxonomy" id="2072580"/>
    <lineage>
        <taxon>Eukaryota</taxon>
        <taxon>Metazoa</taxon>
        <taxon>Ecdysozoa</taxon>
        <taxon>Tardigrada</taxon>
        <taxon>Eutardigrada</taxon>
        <taxon>Parachela</taxon>
        <taxon>Hypsibioidea</taxon>
        <taxon>Hypsibiidae</taxon>
        <taxon>Hypsibius</taxon>
    </lineage>
</organism>
<gene>
    <name evidence="9" type="ORF">BV898_12496</name>
</gene>
<keyword evidence="3 7" id="KW-0812">Transmembrane</keyword>
<evidence type="ECO:0000256" key="5">
    <source>
        <dbReference type="ARBA" id="ARBA00023136"/>
    </source>
</evidence>
<dbReference type="InterPro" id="IPR020846">
    <property type="entry name" value="MFS_dom"/>
</dbReference>
<dbReference type="PROSITE" id="PS50850">
    <property type="entry name" value="MFS"/>
    <property type="match status" value="1"/>
</dbReference>
<evidence type="ECO:0000256" key="7">
    <source>
        <dbReference type="SAM" id="Phobius"/>
    </source>
</evidence>
<protein>
    <recommendedName>
        <fullName evidence="8">Major facilitator superfamily (MFS) profile domain-containing protein</fullName>
    </recommendedName>
</protein>
<feature type="transmembrane region" description="Helical" evidence="7">
    <location>
        <begin position="101"/>
        <end position="122"/>
    </location>
</feature>
<dbReference type="AlphaFoldDB" id="A0A1W0WDK8"/>
<evidence type="ECO:0000256" key="4">
    <source>
        <dbReference type="ARBA" id="ARBA00022989"/>
    </source>
</evidence>
<dbReference type="GO" id="GO:0022857">
    <property type="term" value="F:transmembrane transporter activity"/>
    <property type="evidence" value="ECO:0007669"/>
    <property type="project" value="InterPro"/>
</dbReference>
<dbReference type="GO" id="GO:0016020">
    <property type="term" value="C:membrane"/>
    <property type="evidence" value="ECO:0007669"/>
    <property type="project" value="UniProtKB-SubCell"/>
</dbReference>
<dbReference type="CDD" id="cd17328">
    <property type="entry name" value="MFS_spinster_like"/>
    <property type="match status" value="1"/>
</dbReference>
<evidence type="ECO:0000256" key="2">
    <source>
        <dbReference type="ARBA" id="ARBA00022448"/>
    </source>
</evidence>
<keyword evidence="4 7" id="KW-1133">Transmembrane helix</keyword>
<dbReference type="OrthoDB" id="3639251at2759"/>
<evidence type="ECO:0000313" key="9">
    <source>
        <dbReference type="EMBL" id="OQV13290.1"/>
    </source>
</evidence>
<dbReference type="EMBL" id="MTYJ01000127">
    <property type="protein sequence ID" value="OQV13290.1"/>
    <property type="molecule type" value="Genomic_DNA"/>
</dbReference>
<dbReference type="Pfam" id="PF07690">
    <property type="entry name" value="MFS_1"/>
    <property type="match status" value="1"/>
</dbReference>
<feature type="transmembrane region" description="Helical" evidence="7">
    <location>
        <begin position="386"/>
        <end position="408"/>
    </location>
</feature>
<dbReference type="SUPFAM" id="SSF103473">
    <property type="entry name" value="MFS general substrate transporter"/>
    <property type="match status" value="1"/>
</dbReference>
<sequence>MEFTETWRQHRYSFYVVILFSVAYFFSHLGRFALPIATMPMAQELHYGEKACLIDESKGNVVHYKGWTHFCGKHGDQKACEAQIVGNISKTCKWDYNGQGLAYQLLIGPVFVLVYSCAGVALGFAADVYNRKNLLAISVLFWSVMVILTALVQNYWQLAATRFGLGLGESDCNPFAISILTDIVPRHLRAVAFGVYNLGVYSGFSMSFAIGNVVPILGWRWFFAICGLPGVALAALLFFTVQEPIRVDSLKAAEVKNFRALLNDGKTIKESLIILMRPLLSPVIIILFIGGSIRNAGGYVWGYNSQLYYQSASKLTPTETRQEMATYLSWIPLVAGSISVIGGAVFTDRIVKRFGVSARLWVLAVSQLLAVPFAAGTGFLPPPWSYLTLIPTYIFSEMWVSILQVVLVELLPSAIRTSVMAIYFFVITNVGGSIPLLVPALKKAFLGAGYSPIQSLRFALLILFPGSYALSGLIFAVGAGYLKCRAHYHPQAIEAVVPDPDPQFEMTNF</sequence>
<keyword evidence="5 7" id="KW-0472">Membrane</keyword>
<feature type="transmembrane region" description="Helical" evidence="7">
    <location>
        <begin position="458"/>
        <end position="482"/>
    </location>
</feature>
<feature type="domain" description="Major facilitator superfamily (MFS) profile" evidence="8">
    <location>
        <begin position="16"/>
        <end position="483"/>
    </location>
</feature>
<dbReference type="PANTHER" id="PTHR23505:SF79">
    <property type="entry name" value="PROTEIN SPINSTER"/>
    <property type="match status" value="1"/>
</dbReference>
<dbReference type="Proteomes" id="UP000192578">
    <property type="component" value="Unassembled WGS sequence"/>
</dbReference>
<dbReference type="InterPro" id="IPR036259">
    <property type="entry name" value="MFS_trans_sf"/>
</dbReference>
<feature type="transmembrane region" description="Helical" evidence="7">
    <location>
        <begin position="12"/>
        <end position="34"/>
    </location>
</feature>
<dbReference type="PANTHER" id="PTHR23505">
    <property type="entry name" value="SPINSTER"/>
    <property type="match status" value="1"/>
</dbReference>
<dbReference type="InterPro" id="IPR044770">
    <property type="entry name" value="MFS_spinster-like"/>
</dbReference>
<keyword evidence="10" id="KW-1185">Reference proteome</keyword>
<feature type="transmembrane region" description="Helical" evidence="7">
    <location>
        <begin position="134"/>
        <end position="156"/>
    </location>
</feature>
<proteinExistence type="inferred from homology"/>
<comment type="caution">
    <text evidence="9">The sequence shown here is derived from an EMBL/GenBank/DDBJ whole genome shotgun (WGS) entry which is preliminary data.</text>
</comment>
<feature type="transmembrane region" description="Helical" evidence="7">
    <location>
        <begin position="358"/>
        <end position="380"/>
    </location>
</feature>
<feature type="transmembrane region" description="Helical" evidence="7">
    <location>
        <begin position="279"/>
        <end position="301"/>
    </location>
</feature>
<evidence type="ECO:0000256" key="6">
    <source>
        <dbReference type="ARBA" id="ARBA00024338"/>
    </source>
</evidence>
<reference evidence="10" key="1">
    <citation type="submission" date="2017-01" db="EMBL/GenBank/DDBJ databases">
        <title>Comparative genomics of anhydrobiosis in the tardigrade Hypsibius dujardini.</title>
        <authorList>
            <person name="Yoshida Y."/>
            <person name="Koutsovoulos G."/>
            <person name="Laetsch D."/>
            <person name="Stevens L."/>
            <person name="Kumar S."/>
            <person name="Horikawa D."/>
            <person name="Ishino K."/>
            <person name="Komine S."/>
            <person name="Tomita M."/>
            <person name="Blaxter M."/>
            <person name="Arakawa K."/>
        </authorList>
    </citation>
    <scope>NUCLEOTIDE SEQUENCE [LARGE SCALE GENOMIC DNA]</scope>
    <source>
        <strain evidence="10">Z151</strain>
    </source>
</reference>
<name>A0A1W0WDK8_HYPEX</name>
<evidence type="ECO:0000256" key="3">
    <source>
        <dbReference type="ARBA" id="ARBA00022692"/>
    </source>
</evidence>
<dbReference type="InterPro" id="IPR011701">
    <property type="entry name" value="MFS"/>
</dbReference>
<evidence type="ECO:0000256" key="1">
    <source>
        <dbReference type="ARBA" id="ARBA00004141"/>
    </source>
</evidence>
<feature type="transmembrane region" description="Helical" evidence="7">
    <location>
        <begin position="221"/>
        <end position="241"/>
    </location>
</feature>
<accession>A0A1W0WDK8</accession>
<keyword evidence="2" id="KW-0813">Transport</keyword>